<comment type="catalytic activity">
    <reaction evidence="12">
        <text>Couples ATP hydrolysis with the unwinding of duplex DNA by translocating in the 3'-5' direction.</text>
        <dbReference type="EC" id="5.6.2.4"/>
    </reaction>
</comment>
<evidence type="ECO:0000256" key="1">
    <source>
        <dbReference type="ARBA" id="ARBA00009922"/>
    </source>
</evidence>
<feature type="domain" description="UvrD-like helicase ATP-binding" evidence="17">
    <location>
        <begin position="67"/>
        <end position="390"/>
    </location>
</feature>
<dbReference type="GO" id="GO:0004527">
    <property type="term" value="F:exonuclease activity"/>
    <property type="evidence" value="ECO:0007669"/>
    <property type="project" value="UniProtKB-KW"/>
</dbReference>
<dbReference type="InterPro" id="IPR038726">
    <property type="entry name" value="PDDEXK_AddAB-type"/>
</dbReference>
<keyword evidence="11" id="KW-0413">Isomerase</keyword>
<name>A0A1R4IUA4_9MICC</name>
<dbReference type="InterPro" id="IPR027417">
    <property type="entry name" value="P-loop_NTPase"/>
</dbReference>
<dbReference type="EMBL" id="FUKP01000028">
    <property type="protein sequence ID" value="SJN23298.1"/>
    <property type="molecule type" value="Genomic_DNA"/>
</dbReference>
<dbReference type="InterPro" id="IPR014016">
    <property type="entry name" value="UvrD-like_ATP-bd"/>
</dbReference>
<evidence type="ECO:0000256" key="11">
    <source>
        <dbReference type="ARBA" id="ARBA00023235"/>
    </source>
</evidence>
<protein>
    <recommendedName>
        <fullName evidence="13">DNA 3'-5' helicase</fullName>
        <ecNumber evidence="13">5.6.2.4</ecNumber>
    </recommendedName>
</protein>
<dbReference type="GO" id="GO:0000725">
    <property type="term" value="P:recombinational repair"/>
    <property type="evidence" value="ECO:0007669"/>
    <property type="project" value="TreeGrafter"/>
</dbReference>
<keyword evidence="2" id="KW-0540">Nuclease</keyword>
<dbReference type="GO" id="GO:0005829">
    <property type="term" value="C:cytosol"/>
    <property type="evidence" value="ECO:0007669"/>
    <property type="project" value="TreeGrafter"/>
</dbReference>
<evidence type="ECO:0000256" key="3">
    <source>
        <dbReference type="ARBA" id="ARBA00022741"/>
    </source>
</evidence>
<evidence type="ECO:0000256" key="2">
    <source>
        <dbReference type="ARBA" id="ARBA00022722"/>
    </source>
</evidence>
<dbReference type="Gene3D" id="3.40.50.300">
    <property type="entry name" value="P-loop containing nucleotide triphosphate hydrolases"/>
    <property type="match status" value="2"/>
</dbReference>
<evidence type="ECO:0000256" key="4">
    <source>
        <dbReference type="ARBA" id="ARBA00022763"/>
    </source>
</evidence>
<gene>
    <name evidence="19" type="ORF">FM125_04585</name>
</gene>
<keyword evidence="8 15" id="KW-0067">ATP-binding</keyword>
<evidence type="ECO:0000259" key="17">
    <source>
        <dbReference type="PROSITE" id="PS51198"/>
    </source>
</evidence>
<dbReference type="InterPro" id="IPR000212">
    <property type="entry name" value="DNA_helicase_UvrD/REP"/>
</dbReference>
<dbReference type="EC" id="5.6.2.4" evidence="13"/>
<evidence type="ECO:0000256" key="9">
    <source>
        <dbReference type="ARBA" id="ARBA00023125"/>
    </source>
</evidence>
<dbReference type="InterPro" id="IPR014017">
    <property type="entry name" value="DNA_helicase_UvrD-like_C"/>
</dbReference>
<evidence type="ECO:0000313" key="19">
    <source>
        <dbReference type="EMBL" id="SJN23298.1"/>
    </source>
</evidence>
<evidence type="ECO:0000256" key="13">
    <source>
        <dbReference type="ARBA" id="ARBA00034808"/>
    </source>
</evidence>
<dbReference type="PROSITE" id="PS51217">
    <property type="entry name" value="UVRD_HELICASE_CTER"/>
    <property type="match status" value="1"/>
</dbReference>
<feature type="binding site" evidence="15">
    <location>
        <begin position="88"/>
        <end position="95"/>
    </location>
    <ligand>
        <name>ATP</name>
        <dbReference type="ChEBI" id="CHEBI:30616"/>
    </ligand>
</feature>
<keyword evidence="7" id="KW-0269">Exonuclease</keyword>
<evidence type="ECO:0000256" key="8">
    <source>
        <dbReference type="ARBA" id="ARBA00022840"/>
    </source>
</evidence>
<reference evidence="19 20" key="1">
    <citation type="submission" date="2017-02" db="EMBL/GenBank/DDBJ databases">
        <authorList>
            <person name="Peterson S.W."/>
        </authorList>
    </citation>
    <scope>NUCLEOTIDE SEQUENCE [LARGE SCALE GENOMIC DNA]</scope>
    <source>
        <strain evidence="19 20">2B3F</strain>
    </source>
</reference>
<dbReference type="GO" id="GO:0003677">
    <property type="term" value="F:DNA binding"/>
    <property type="evidence" value="ECO:0007669"/>
    <property type="project" value="UniProtKB-KW"/>
</dbReference>
<dbReference type="SUPFAM" id="SSF52540">
    <property type="entry name" value="P-loop containing nucleoside triphosphate hydrolases"/>
    <property type="match status" value="1"/>
</dbReference>
<evidence type="ECO:0000256" key="14">
    <source>
        <dbReference type="ARBA" id="ARBA00048988"/>
    </source>
</evidence>
<evidence type="ECO:0000256" key="10">
    <source>
        <dbReference type="ARBA" id="ARBA00023204"/>
    </source>
</evidence>
<keyword evidence="4" id="KW-0227">DNA damage</keyword>
<keyword evidence="6 15" id="KW-0347">Helicase</keyword>
<evidence type="ECO:0000256" key="12">
    <source>
        <dbReference type="ARBA" id="ARBA00034617"/>
    </source>
</evidence>
<evidence type="ECO:0000256" key="5">
    <source>
        <dbReference type="ARBA" id="ARBA00022801"/>
    </source>
</evidence>
<feature type="domain" description="UvrD-like helicase C-terminal" evidence="18">
    <location>
        <begin position="415"/>
        <end position="738"/>
    </location>
</feature>
<dbReference type="Pfam" id="PF12705">
    <property type="entry name" value="PDDEXK_1"/>
    <property type="match status" value="1"/>
</dbReference>
<dbReference type="InterPro" id="IPR011604">
    <property type="entry name" value="PDDEXK-like_dom_sf"/>
</dbReference>
<evidence type="ECO:0000256" key="7">
    <source>
        <dbReference type="ARBA" id="ARBA00022839"/>
    </source>
</evidence>
<dbReference type="Gene3D" id="1.10.10.160">
    <property type="match status" value="1"/>
</dbReference>
<dbReference type="Proteomes" id="UP000196230">
    <property type="component" value="Unassembled WGS sequence"/>
</dbReference>
<dbReference type="Pfam" id="PF00580">
    <property type="entry name" value="UvrD-helicase"/>
    <property type="match status" value="1"/>
</dbReference>
<dbReference type="GO" id="GO:0005524">
    <property type="term" value="F:ATP binding"/>
    <property type="evidence" value="ECO:0007669"/>
    <property type="project" value="UniProtKB-UniRule"/>
</dbReference>
<organism evidence="19 20">
    <name type="scientific">Micrococcus lylae</name>
    <dbReference type="NCBI Taxonomy" id="1273"/>
    <lineage>
        <taxon>Bacteria</taxon>
        <taxon>Bacillati</taxon>
        <taxon>Actinomycetota</taxon>
        <taxon>Actinomycetes</taxon>
        <taxon>Micrococcales</taxon>
        <taxon>Micrococcaceae</taxon>
        <taxon>Micrococcus</taxon>
    </lineage>
</organism>
<evidence type="ECO:0000256" key="15">
    <source>
        <dbReference type="PROSITE-ProRule" id="PRU00560"/>
    </source>
</evidence>
<dbReference type="PANTHER" id="PTHR11070">
    <property type="entry name" value="UVRD / RECB / PCRA DNA HELICASE FAMILY MEMBER"/>
    <property type="match status" value="1"/>
</dbReference>
<evidence type="ECO:0000256" key="16">
    <source>
        <dbReference type="SAM" id="MobiDB-lite"/>
    </source>
</evidence>
<dbReference type="Gene3D" id="3.90.320.10">
    <property type="match status" value="1"/>
</dbReference>
<keyword evidence="10" id="KW-0234">DNA repair</keyword>
<evidence type="ECO:0000256" key="6">
    <source>
        <dbReference type="ARBA" id="ARBA00022806"/>
    </source>
</evidence>
<dbReference type="GO" id="GO:0043138">
    <property type="term" value="F:3'-5' DNA helicase activity"/>
    <property type="evidence" value="ECO:0007669"/>
    <property type="project" value="UniProtKB-EC"/>
</dbReference>
<comment type="catalytic activity">
    <reaction evidence="14">
        <text>ATP + H2O = ADP + phosphate + H(+)</text>
        <dbReference type="Rhea" id="RHEA:13065"/>
        <dbReference type="ChEBI" id="CHEBI:15377"/>
        <dbReference type="ChEBI" id="CHEBI:15378"/>
        <dbReference type="ChEBI" id="CHEBI:30616"/>
        <dbReference type="ChEBI" id="CHEBI:43474"/>
        <dbReference type="ChEBI" id="CHEBI:456216"/>
        <dbReference type="EC" id="5.6.2.4"/>
    </reaction>
</comment>
<sequence>MDQSTEHPAPPNVADHPAADDVQDVAALRQEQRQAWEESWAETSTVEGTVAARLRGPDAAKTGPGAFAEEQEAVASLTAGHGAVLLLGGPGTGRTATLVEAVARRLEAGLDPESVLVLAPTRQAAARLRDALTVRLEATGHGTRAVTPVRTWSSYAFDLIRRARVDGPLRHLARPPRLLSGAEQDTVIAELLDGYAEGAAVGPDWPPSVSEAVGTRGFRREVRELVDRMSEFGVEPGDLQELGARHGRPEWEAAAILVQDYRDRIDLGMAEAFDPAGLISAAVRVLTDVDPDDPERAAATEAFAAAERRRLRLVMVDDLQEATPAVHDLLAVIARGTDALLAASPDTTVQGFRGAVPAEVGAYPARLDEEGGPRPAAERIHVLTQGHRMSAPVLEAWERVARRVATASADLARVRGLTRAAEDRTDDGTADGTEGPDGGQIPAPAAEVHVVPTAAHEDRLVLQRVLQVHHGQGVPLDEIAVIARAGSRVAEITAFLESEGVPVVRDVAGTVLKDEPAVAPLLHLLTVVAALVDEDGRDTAEEDRQDVLAGVLDSLDVQHLLRGRYGSTTPLHLRRLRQDLLATERARGGRRGSEVLLPAALLDPSLLGEEAPRHHGLQRLSRMLHAGLDAARQEGATAETVLWAVWEAAERGEAWRRLALGKTDRPDAAREGRRADADLDAVVALFQMVERYVDQFPGAAPAAFSRYMESQDLPMDSLARGASGRDAVHMLTPASAAGRGWHTVLVVGIQDGVWPNTRLRGQLLGATDLADLVLHRQGAAWPTPHRIRLQETRQDELRTFAAAVSRARHTVVGTAVVNHEAAPSEFLELIARPERTEKGELVCTEVPDPLTTGALVARMRRSLEEGEGKDGAEAAGGLAWLAAQGVEAAHPDHWWGLAPLSSQEPVVDPAGEVRLSPSRAQMLLQNPLDWIMSQAGAEATTTLAQSVGTFVHSVCEAHPAGPPEALRDEVERRLPELGLPAGWTGEVQLERVRELVETFIRYLPESRDAGRVCVAQEIRIDVPVPLADVTVRITGVIDRLEVDAEGRPYVIDLKTGRSTPTQKEMLRQPQLAAYQVALAAGALTAEGVEVPGVSRPTEPGGAGLVQLGAGTKKVKVQDQPALGEDDEWAWAQLALAAGRTVGPFYLTLHGTGDRCRHAALCPLCSEGRQVTEWTR</sequence>
<keyword evidence="3 15" id="KW-0547">Nucleotide-binding</keyword>
<keyword evidence="9" id="KW-0238">DNA-binding</keyword>
<evidence type="ECO:0000259" key="18">
    <source>
        <dbReference type="PROSITE" id="PS51217"/>
    </source>
</evidence>
<feature type="region of interest" description="Disordered" evidence="16">
    <location>
        <begin position="418"/>
        <end position="440"/>
    </location>
</feature>
<dbReference type="AlphaFoldDB" id="A0A1R4IUA4"/>
<dbReference type="InterPro" id="IPR013986">
    <property type="entry name" value="DExx_box_DNA_helicase_dom_sf"/>
</dbReference>
<accession>A0A1R4IUA4</accession>
<evidence type="ECO:0000313" key="20">
    <source>
        <dbReference type="Proteomes" id="UP000196230"/>
    </source>
</evidence>
<comment type="similarity">
    <text evidence="1">Belongs to the helicase family. UvrD subfamily.</text>
</comment>
<feature type="region of interest" description="Disordered" evidence="16">
    <location>
        <begin position="1"/>
        <end position="21"/>
    </location>
</feature>
<dbReference type="PANTHER" id="PTHR11070:SF59">
    <property type="entry name" value="DNA 3'-5' HELICASE"/>
    <property type="match status" value="1"/>
</dbReference>
<keyword evidence="5 15" id="KW-0378">Hydrolase</keyword>
<dbReference type="RefSeq" id="WP_087133778.1">
    <property type="nucleotide sequence ID" value="NZ_FUKP01000028.1"/>
</dbReference>
<proteinExistence type="inferred from homology"/>
<dbReference type="PROSITE" id="PS51198">
    <property type="entry name" value="UVRD_HELICASE_ATP_BIND"/>
    <property type="match status" value="1"/>
</dbReference>
<dbReference type="GO" id="GO:0033202">
    <property type="term" value="C:DNA helicase complex"/>
    <property type="evidence" value="ECO:0007669"/>
    <property type="project" value="TreeGrafter"/>
</dbReference>